<feature type="compositionally biased region" description="Polar residues" evidence="1">
    <location>
        <begin position="353"/>
        <end position="370"/>
    </location>
</feature>
<feature type="region of interest" description="Disordered" evidence="1">
    <location>
        <begin position="1"/>
        <end position="40"/>
    </location>
</feature>
<dbReference type="Proteomes" id="UP000092583">
    <property type="component" value="Unassembled WGS sequence"/>
</dbReference>
<feature type="region of interest" description="Disordered" evidence="1">
    <location>
        <begin position="58"/>
        <end position="83"/>
    </location>
</feature>
<dbReference type="AlphaFoldDB" id="A0A1B9J1E7"/>
<feature type="region of interest" description="Disordered" evidence="1">
    <location>
        <begin position="192"/>
        <end position="211"/>
    </location>
</feature>
<keyword evidence="3" id="KW-1185">Reference proteome</keyword>
<organism evidence="2 3">
    <name type="scientific">Kwoniella mangroviensis CBS 10435</name>
    <dbReference type="NCBI Taxonomy" id="1331196"/>
    <lineage>
        <taxon>Eukaryota</taxon>
        <taxon>Fungi</taxon>
        <taxon>Dikarya</taxon>
        <taxon>Basidiomycota</taxon>
        <taxon>Agaricomycotina</taxon>
        <taxon>Tremellomycetes</taxon>
        <taxon>Tremellales</taxon>
        <taxon>Cryptococcaceae</taxon>
        <taxon>Kwoniella</taxon>
    </lineage>
</organism>
<reference evidence="3" key="2">
    <citation type="submission" date="2013-12" db="EMBL/GenBank/DDBJ databases">
        <title>Evolution of pathogenesis and genome organization in the Tremellales.</title>
        <authorList>
            <person name="Cuomo C."/>
            <person name="Litvintseva A."/>
            <person name="Heitman J."/>
            <person name="Chen Y."/>
            <person name="Sun S."/>
            <person name="Springer D."/>
            <person name="Dromer F."/>
            <person name="Young S."/>
            <person name="Zeng Q."/>
            <person name="Chapman S."/>
            <person name="Gujja S."/>
            <person name="Saif S."/>
            <person name="Birren B."/>
        </authorList>
    </citation>
    <scope>NUCLEOTIDE SEQUENCE [LARGE SCALE GENOMIC DNA]</scope>
    <source>
        <strain evidence="3">CBS 10435</strain>
    </source>
</reference>
<feature type="compositionally biased region" description="Basic and acidic residues" evidence="1">
    <location>
        <begin position="334"/>
        <end position="352"/>
    </location>
</feature>
<feature type="compositionally biased region" description="Low complexity" evidence="1">
    <location>
        <begin position="439"/>
        <end position="459"/>
    </location>
</feature>
<dbReference type="OrthoDB" id="2571862at2759"/>
<feature type="compositionally biased region" description="Basic residues" evidence="1">
    <location>
        <begin position="1"/>
        <end position="10"/>
    </location>
</feature>
<proteinExistence type="predicted"/>
<feature type="compositionally biased region" description="Polar residues" evidence="1">
    <location>
        <begin position="134"/>
        <end position="149"/>
    </location>
</feature>
<sequence>MTVTSRKHALHLALPPRIAMTRTDSDDSAPSTPGPHTPLPYESLGYFNAPLISGDTMNLDETSSIGLGTKRGRDEEDERYVEPEWTEEEIDVIQSTLIHPFRPVSTSYPPGELPPPKVLDELTNQILNFAFRHSCSSSSPDGVDPSTSPERGLSEKKWEHSWDATHKKLFEIALNESKSAFGFDNIGEKKKMTREERINHTNHRPGLRRVDSMDFLNQQDDEDVDENEQKKSDNVGRAIRLSTSLQNSAKQEPLLLSLTRSTSVGSGLLSDSPLYPAGPSVTPAPPIAAITLTPASPTGPTPKSQPLRRKPSLRNLSARPSRPTSLLQRGRSFTAEDLRAEAESNPSSDDKLPSSSNGNDTDNPIISPTSSEMVTSPIYITSQPLPLLRTSASSSAGSSAKLTRSHSSSSTLYPQPHAVQKAFLQNPKPSTNDRSRLALPLPITDDPTPTRSSSSGGWSDSEDESLSKKQPRKIKKLKQSKNKLELGGGIRTPAIINQQMLLPELASSGGGLGLRSPFEEKEEPQFV</sequence>
<dbReference type="EMBL" id="KI669459">
    <property type="protein sequence ID" value="OCF61617.1"/>
    <property type="molecule type" value="Genomic_DNA"/>
</dbReference>
<name>A0A1B9J1E7_9TREE</name>
<feature type="region of interest" description="Disordered" evidence="1">
    <location>
        <begin position="424"/>
        <end position="485"/>
    </location>
</feature>
<evidence type="ECO:0000256" key="1">
    <source>
        <dbReference type="SAM" id="MobiDB-lite"/>
    </source>
</evidence>
<feature type="region of interest" description="Disordered" evidence="1">
    <location>
        <begin position="506"/>
        <end position="527"/>
    </location>
</feature>
<gene>
    <name evidence="2" type="ORF">L486_01271</name>
</gene>
<accession>A0A1B9J1E7</accession>
<evidence type="ECO:0000313" key="3">
    <source>
        <dbReference type="Proteomes" id="UP000092583"/>
    </source>
</evidence>
<protein>
    <submittedName>
        <fullName evidence="2">Uncharacterized protein</fullName>
    </submittedName>
</protein>
<feature type="compositionally biased region" description="Low complexity" evidence="1">
    <location>
        <begin position="287"/>
        <end position="298"/>
    </location>
</feature>
<feature type="compositionally biased region" description="Basic residues" evidence="1">
    <location>
        <begin position="469"/>
        <end position="481"/>
    </location>
</feature>
<feature type="region of interest" description="Disordered" evidence="1">
    <location>
        <begin position="133"/>
        <end position="158"/>
    </location>
</feature>
<evidence type="ECO:0000313" key="2">
    <source>
        <dbReference type="EMBL" id="OCF61617.1"/>
    </source>
</evidence>
<feature type="region of interest" description="Disordered" evidence="1">
    <location>
        <begin position="286"/>
        <end position="370"/>
    </location>
</feature>
<reference evidence="2 3" key="1">
    <citation type="submission" date="2013-07" db="EMBL/GenBank/DDBJ databases">
        <title>The Genome Sequence of Kwoniella mangroviensis CBS10435.</title>
        <authorList>
            <consortium name="The Broad Institute Genome Sequencing Platform"/>
            <person name="Cuomo C."/>
            <person name="Litvintseva A."/>
            <person name="Chen Y."/>
            <person name="Heitman J."/>
            <person name="Sun S."/>
            <person name="Springer D."/>
            <person name="Dromer F."/>
            <person name="Young S.K."/>
            <person name="Zeng Q."/>
            <person name="Gargeya S."/>
            <person name="Fitzgerald M."/>
            <person name="Abouelleil A."/>
            <person name="Alvarado L."/>
            <person name="Berlin A.M."/>
            <person name="Chapman S.B."/>
            <person name="Dewar J."/>
            <person name="Goldberg J."/>
            <person name="Griggs A."/>
            <person name="Gujja S."/>
            <person name="Hansen M."/>
            <person name="Howarth C."/>
            <person name="Imamovic A."/>
            <person name="Larimer J."/>
            <person name="McCowan C."/>
            <person name="Murphy C."/>
            <person name="Pearson M."/>
            <person name="Priest M."/>
            <person name="Roberts A."/>
            <person name="Saif S."/>
            <person name="Shea T."/>
            <person name="Sykes S."/>
            <person name="Wortman J."/>
            <person name="Nusbaum C."/>
            <person name="Birren B."/>
        </authorList>
    </citation>
    <scope>NUCLEOTIDE SEQUENCE [LARGE SCALE GENOMIC DNA]</scope>
    <source>
        <strain evidence="2 3">CBS 10435</strain>
    </source>
</reference>